<reference evidence="2 3" key="1">
    <citation type="submission" date="2018-04" db="EMBL/GenBank/DDBJ databases">
        <authorList>
            <person name="Zhang X."/>
            <person name="Yuan J."/>
            <person name="Li F."/>
            <person name="Xiang J."/>
        </authorList>
    </citation>
    <scope>NUCLEOTIDE SEQUENCE [LARGE SCALE GENOMIC DNA]</scope>
    <source>
        <tissue evidence="2">Muscle</tissue>
    </source>
</reference>
<dbReference type="Proteomes" id="UP000283509">
    <property type="component" value="Unassembled WGS sequence"/>
</dbReference>
<feature type="region of interest" description="Disordered" evidence="1">
    <location>
        <begin position="74"/>
        <end position="110"/>
    </location>
</feature>
<keyword evidence="3" id="KW-1185">Reference proteome</keyword>
<dbReference type="AlphaFoldDB" id="A0A3R7M4K3"/>
<proteinExistence type="predicted"/>
<sequence length="373" mass="40495">MRYATPTSGIKTKKRPWTKDKEQEATKEEKDCDRGAVCGFRGLHLHLSAQHQVTDWRDKIAGDSLIVYLHPSSRETPSWSGQGTRKRGDKAANRGCVSPSPPPAASAPATRCPPAGEVTCSARFSIALLRLSPVPILFHSILFPFLSLSPFSLHPSFHHRYSRPSLLIIPPSFPFSIPPSNSVSLPFYFPSLSSPFPLLPLLLPFPLPSSLSLPFSLSLSLSVCLSVSLPLHSILPLFLFFSIHLSFPPCTYPCIFSALFSFPFHLSDILPPSPKFAPSLPSLPFYLPLLSPESPSFPPRPKVLPPPPSPLSPPLLPSPLIPPLLTSLPSKSPLLPFSLPPHTSAPSFPPSPLLPLLLLPRSAPPSPPPLVTP</sequence>
<name>A0A3R7M4K3_PENVA</name>
<feature type="compositionally biased region" description="Polar residues" evidence="1">
    <location>
        <begin position="1"/>
        <end position="10"/>
    </location>
</feature>
<evidence type="ECO:0000313" key="2">
    <source>
        <dbReference type="EMBL" id="ROT71695.1"/>
    </source>
</evidence>
<reference evidence="2 3" key="2">
    <citation type="submission" date="2019-01" db="EMBL/GenBank/DDBJ databases">
        <title>The decoding of complex shrimp genome reveals the adaptation for benthos swimmer, frequently molting mechanism and breeding impact on genome.</title>
        <authorList>
            <person name="Sun Y."/>
            <person name="Gao Y."/>
            <person name="Yu Y."/>
        </authorList>
    </citation>
    <scope>NUCLEOTIDE SEQUENCE [LARGE SCALE GENOMIC DNA]</scope>
    <source>
        <tissue evidence="2">Muscle</tissue>
    </source>
</reference>
<feature type="compositionally biased region" description="Polar residues" evidence="1">
    <location>
        <begin position="74"/>
        <end position="83"/>
    </location>
</feature>
<comment type="caution">
    <text evidence="2">The sequence shown here is derived from an EMBL/GenBank/DDBJ whole genome shotgun (WGS) entry which is preliminary data.</text>
</comment>
<gene>
    <name evidence="2" type="ORF">C7M84_009972</name>
</gene>
<evidence type="ECO:0000256" key="1">
    <source>
        <dbReference type="SAM" id="MobiDB-lite"/>
    </source>
</evidence>
<accession>A0A3R7M4K3</accession>
<evidence type="ECO:0000313" key="3">
    <source>
        <dbReference type="Proteomes" id="UP000283509"/>
    </source>
</evidence>
<feature type="compositionally biased region" description="Basic and acidic residues" evidence="1">
    <location>
        <begin position="17"/>
        <end position="31"/>
    </location>
</feature>
<feature type="region of interest" description="Disordered" evidence="1">
    <location>
        <begin position="1"/>
        <end position="31"/>
    </location>
</feature>
<dbReference type="EMBL" id="QCYY01002262">
    <property type="protein sequence ID" value="ROT71695.1"/>
    <property type="molecule type" value="Genomic_DNA"/>
</dbReference>
<protein>
    <submittedName>
        <fullName evidence="2">Uncharacterized protein</fullName>
    </submittedName>
</protein>
<organism evidence="2 3">
    <name type="scientific">Penaeus vannamei</name>
    <name type="common">Whiteleg shrimp</name>
    <name type="synonym">Litopenaeus vannamei</name>
    <dbReference type="NCBI Taxonomy" id="6689"/>
    <lineage>
        <taxon>Eukaryota</taxon>
        <taxon>Metazoa</taxon>
        <taxon>Ecdysozoa</taxon>
        <taxon>Arthropoda</taxon>
        <taxon>Crustacea</taxon>
        <taxon>Multicrustacea</taxon>
        <taxon>Malacostraca</taxon>
        <taxon>Eumalacostraca</taxon>
        <taxon>Eucarida</taxon>
        <taxon>Decapoda</taxon>
        <taxon>Dendrobranchiata</taxon>
        <taxon>Penaeoidea</taxon>
        <taxon>Penaeidae</taxon>
        <taxon>Penaeus</taxon>
    </lineage>
</organism>